<dbReference type="AlphaFoldDB" id="A0A166MZL7"/>
<reference evidence="1 2" key="1">
    <citation type="journal article" date="2016" name="Mol. Biol. Evol.">
        <title>Comparative Genomics of Early-Diverging Mushroom-Forming Fungi Provides Insights into the Origins of Lignocellulose Decay Capabilities.</title>
        <authorList>
            <person name="Nagy L.G."/>
            <person name="Riley R."/>
            <person name="Tritt A."/>
            <person name="Adam C."/>
            <person name="Daum C."/>
            <person name="Floudas D."/>
            <person name="Sun H."/>
            <person name="Yadav J.S."/>
            <person name="Pangilinan J."/>
            <person name="Larsson K.H."/>
            <person name="Matsuura K."/>
            <person name="Barry K."/>
            <person name="Labutti K."/>
            <person name="Kuo R."/>
            <person name="Ohm R.A."/>
            <person name="Bhattacharya S.S."/>
            <person name="Shirouzu T."/>
            <person name="Yoshinaga Y."/>
            <person name="Martin F.M."/>
            <person name="Grigoriev I.V."/>
            <person name="Hibbett D.S."/>
        </authorList>
    </citation>
    <scope>NUCLEOTIDE SEQUENCE [LARGE SCALE GENOMIC DNA]</scope>
    <source>
        <strain evidence="1 2">HHB12029</strain>
    </source>
</reference>
<proteinExistence type="predicted"/>
<evidence type="ECO:0000313" key="2">
    <source>
        <dbReference type="Proteomes" id="UP000077266"/>
    </source>
</evidence>
<dbReference type="InParanoid" id="A0A166MZL7"/>
<organism evidence="1 2">
    <name type="scientific">Exidia glandulosa HHB12029</name>
    <dbReference type="NCBI Taxonomy" id="1314781"/>
    <lineage>
        <taxon>Eukaryota</taxon>
        <taxon>Fungi</taxon>
        <taxon>Dikarya</taxon>
        <taxon>Basidiomycota</taxon>
        <taxon>Agaricomycotina</taxon>
        <taxon>Agaricomycetes</taxon>
        <taxon>Auriculariales</taxon>
        <taxon>Exidiaceae</taxon>
        <taxon>Exidia</taxon>
    </lineage>
</organism>
<accession>A0A166MZL7</accession>
<keyword evidence="2" id="KW-1185">Reference proteome</keyword>
<evidence type="ECO:0000313" key="1">
    <source>
        <dbReference type="EMBL" id="KZV78591.1"/>
    </source>
</evidence>
<protein>
    <submittedName>
        <fullName evidence="1">Uncharacterized protein</fullName>
    </submittedName>
</protein>
<gene>
    <name evidence="1" type="ORF">EXIGLDRAFT_709018</name>
</gene>
<dbReference type="EMBL" id="KV426830">
    <property type="protein sequence ID" value="KZV78591.1"/>
    <property type="molecule type" value="Genomic_DNA"/>
</dbReference>
<name>A0A166MZL7_EXIGL</name>
<sequence length="177" mass="20299">MSGKMFSSKIGILPKLQVGGTNWMTYRNLMEQYLARKNTLQDDITKYELDNDTYQDLVNEWLKKENTIMSAMNQSLPADIHQHLLEILLQVFEIWATGENDEDVLKIIWVTIGKQNEYLTAGGTDLCCNTHPEYAKAVLHRHPHRYHHTEWQALVQGYPQSAMRGHPFGSGGRAAQV</sequence>
<dbReference type="Proteomes" id="UP000077266">
    <property type="component" value="Unassembled WGS sequence"/>
</dbReference>